<dbReference type="EMBL" id="FNKD01000005">
    <property type="protein sequence ID" value="SDR12294.1"/>
    <property type="molecule type" value="Genomic_DNA"/>
</dbReference>
<comment type="similarity">
    <text evidence="6">Belongs to the ferredoxin--NADP reductase type 2 family.</text>
</comment>
<dbReference type="PANTHER" id="PTHR48105">
    <property type="entry name" value="THIOREDOXIN REDUCTASE 1-RELATED-RELATED"/>
    <property type="match status" value="1"/>
</dbReference>
<feature type="binding site" evidence="6">
    <location>
        <position position="50"/>
    </location>
    <ligand>
        <name>FAD</name>
        <dbReference type="ChEBI" id="CHEBI:57692"/>
    </ligand>
</feature>
<feature type="binding site" evidence="6">
    <location>
        <position position="327"/>
    </location>
    <ligand>
        <name>FAD</name>
        <dbReference type="ChEBI" id="CHEBI:57692"/>
    </ligand>
</feature>
<organism evidence="8 9">
    <name type="scientific">Virgibacillus salinus</name>
    <dbReference type="NCBI Taxonomy" id="553311"/>
    <lineage>
        <taxon>Bacteria</taxon>
        <taxon>Bacillati</taxon>
        <taxon>Bacillota</taxon>
        <taxon>Bacilli</taxon>
        <taxon>Bacillales</taxon>
        <taxon>Bacillaceae</taxon>
        <taxon>Virgibacillus</taxon>
    </lineage>
</organism>
<evidence type="ECO:0000256" key="1">
    <source>
        <dbReference type="ARBA" id="ARBA00011738"/>
    </source>
</evidence>
<evidence type="ECO:0000259" key="7">
    <source>
        <dbReference type="Pfam" id="PF07992"/>
    </source>
</evidence>
<dbReference type="InterPro" id="IPR023753">
    <property type="entry name" value="FAD/NAD-binding_dom"/>
</dbReference>
<comment type="cofactor">
    <cofactor evidence="6">
        <name>FAD</name>
        <dbReference type="ChEBI" id="CHEBI:57692"/>
    </cofactor>
    <text evidence="6">Binds 1 FAD per subunit.</text>
</comment>
<dbReference type="InterPro" id="IPR050097">
    <property type="entry name" value="Ferredoxin-NADP_redctase_2"/>
</dbReference>
<name>A0A1H1GGE8_9BACI</name>
<reference evidence="8 9" key="1">
    <citation type="submission" date="2016-10" db="EMBL/GenBank/DDBJ databases">
        <authorList>
            <person name="de Groot N.N."/>
        </authorList>
    </citation>
    <scope>NUCLEOTIDE SEQUENCE [LARGE SCALE GENOMIC DNA]</scope>
    <source>
        <strain evidence="8 9">CGMCC 1.10449</strain>
    </source>
</reference>
<dbReference type="PRINTS" id="PR00368">
    <property type="entry name" value="FADPNR"/>
</dbReference>
<dbReference type="Gene3D" id="3.50.50.60">
    <property type="entry name" value="FAD/NAD(P)-binding domain"/>
    <property type="match status" value="2"/>
</dbReference>
<evidence type="ECO:0000256" key="3">
    <source>
        <dbReference type="ARBA" id="ARBA00022827"/>
    </source>
</evidence>
<comment type="catalytic activity">
    <reaction evidence="6">
        <text>2 reduced [2Fe-2S]-[ferredoxin] + NADP(+) + H(+) = 2 oxidized [2Fe-2S]-[ferredoxin] + NADPH</text>
        <dbReference type="Rhea" id="RHEA:20125"/>
        <dbReference type="Rhea" id="RHEA-COMP:10000"/>
        <dbReference type="Rhea" id="RHEA-COMP:10001"/>
        <dbReference type="ChEBI" id="CHEBI:15378"/>
        <dbReference type="ChEBI" id="CHEBI:33737"/>
        <dbReference type="ChEBI" id="CHEBI:33738"/>
        <dbReference type="ChEBI" id="CHEBI:57783"/>
        <dbReference type="ChEBI" id="CHEBI:58349"/>
        <dbReference type="EC" id="1.18.1.2"/>
    </reaction>
</comment>
<dbReference type="HAMAP" id="MF_01685">
    <property type="entry name" value="FENR2"/>
    <property type="match status" value="1"/>
</dbReference>
<dbReference type="STRING" id="553311.SAMN05216231_3709"/>
<keyword evidence="3 6" id="KW-0274">FAD</keyword>
<dbReference type="EC" id="1.18.1.2" evidence="6"/>
<feature type="domain" description="FAD/NAD(P)-binding" evidence="7">
    <location>
        <begin position="9"/>
        <end position="295"/>
    </location>
</feature>
<proteinExistence type="inferred from homology"/>
<accession>A0A1H1GGE8</accession>
<dbReference type="InterPro" id="IPR036188">
    <property type="entry name" value="FAD/NAD-bd_sf"/>
</dbReference>
<protein>
    <recommendedName>
        <fullName evidence="6">Ferredoxin--NADP reductase</fullName>
        <shortName evidence="6">FNR</shortName>
        <shortName evidence="6">Fd-NADP(+) reductase</shortName>
        <ecNumber evidence="6">1.18.1.2</ecNumber>
    </recommendedName>
</protein>
<feature type="binding site" evidence="6">
    <location>
        <position position="37"/>
    </location>
    <ligand>
        <name>FAD</name>
        <dbReference type="ChEBI" id="CHEBI:57692"/>
    </ligand>
</feature>
<feature type="binding site" evidence="6">
    <location>
        <position position="45"/>
    </location>
    <ligand>
        <name>FAD</name>
        <dbReference type="ChEBI" id="CHEBI:57692"/>
    </ligand>
</feature>
<comment type="caution">
    <text evidence="6">Lacks conserved residue(s) required for the propagation of feature annotation.</text>
</comment>
<keyword evidence="5 6" id="KW-0560">Oxidoreductase</keyword>
<feature type="binding site" evidence="6">
    <location>
        <position position="286"/>
    </location>
    <ligand>
        <name>FAD</name>
        <dbReference type="ChEBI" id="CHEBI:57692"/>
    </ligand>
</feature>
<comment type="subunit">
    <text evidence="1 6">Homodimer.</text>
</comment>
<gene>
    <name evidence="8" type="ORF">SAMN05216231_3709</name>
</gene>
<keyword evidence="9" id="KW-1185">Reference proteome</keyword>
<evidence type="ECO:0000256" key="2">
    <source>
        <dbReference type="ARBA" id="ARBA00022630"/>
    </source>
</evidence>
<dbReference type="GO" id="GO:0050661">
    <property type="term" value="F:NADP binding"/>
    <property type="evidence" value="ECO:0007669"/>
    <property type="project" value="UniProtKB-UniRule"/>
</dbReference>
<dbReference type="RefSeq" id="WP_092494416.1">
    <property type="nucleotide sequence ID" value="NZ_FNKD01000005.1"/>
</dbReference>
<evidence type="ECO:0000256" key="6">
    <source>
        <dbReference type="HAMAP-Rule" id="MF_01685"/>
    </source>
</evidence>
<dbReference type="Pfam" id="PF07992">
    <property type="entry name" value="Pyr_redox_2"/>
    <property type="match status" value="1"/>
</dbReference>
<dbReference type="PRINTS" id="PR00469">
    <property type="entry name" value="PNDRDTASEII"/>
</dbReference>
<sequence>MHQEQHIHDATIIGGGPAGLFATFYGGMRGMDIHLIESLPDLGGQLTALYPEKYIYDVAGFPNVKAKTLVKQLEEQALAFDPDISLDTAVTHVEKLDDKLFQITTTKGLYFSKTVIITGGVGAFHPHRLPIENAIEYEGSHLHYSVSDIETFRNKRVLISGGGDSAVDWALTLQSVAREVTLVHRRDKFRAHEQSVEQLQASNITLFTPYVINSLSGENGELKQVTIGNKNSSEENSLDIDSLIVSHGFKSNLGPIQDWGIELQKKSIIVNSKMETNIDGIYAAGDITIHEGKVNLIALGFGEGPIAINHAKSYIDPKSRVQPKHSTSLF</sequence>
<dbReference type="GO" id="GO:0050660">
    <property type="term" value="F:flavin adenine dinucleotide binding"/>
    <property type="evidence" value="ECO:0007669"/>
    <property type="project" value="UniProtKB-UniRule"/>
</dbReference>
<keyword evidence="4 6" id="KW-0521">NADP</keyword>
<dbReference type="InterPro" id="IPR022890">
    <property type="entry name" value="Fd--NADP_Rdtase_type_2"/>
</dbReference>
<evidence type="ECO:0000313" key="9">
    <source>
        <dbReference type="Proteomes" id="UP000199444"/>
    </source>
</evidence>
<feature type="binding site" evidence="6">
    <location>
        <position position="124"/>
    </location>
    <ligand>
        <name>FAD</name>
        <dbReference type="ChEBI" id="CHEBI:57692"/>
    </ligand>
</feature>
<dbReference type="SUPFAM" id="SSF51905">
    <property type="entry name" value="FAD/NAD(P)-binding domain"/>
    <property type="match status" value="1"/>
</dbReference>
<dbReference type="AlphaFoldDB" id="A0A1H1GGE8"/>
<evidence type="ECO:0000313" key="8">
    <source>
        <dbReference type="EMBL" id="SDR12294.1"/>
    </source>
</evidence>
<feature type="binding site" evidence="6">
    <location>
        <position position="90"/>
    </location>
    <ligand>
        <name>FAD</name>
        <dbReference type="ChEBI" id="CHEBI:57692"/>
    </ligand>
</feature>
<evidence type="ECO:0000256" key="4">
    <source>
        <dbReference type="ARBA" id="ARBA00022857"/>
    </source>
</evidence>
<evidence type="ECO:0000256" key="5">
    <source>
        <dbReference type="ARBA" id="ARBA00023002"/>
    </source>
</evidence>
<dbReference type="GO" id="GO:0004324">
    <property type="term" value="F:ferredoxin-NADP+ reductase activity"/>
    <property type="evidence" value="ECO:0007669"/>
    <property type="project" value="UniProtKB-UniRule"/>
</dbReference>
<dbReference type="Proteomes" id="UP000199444">
    <property type="component" value="Unassembled WGS sequence"/>
</dbReference>
<keyword evidence="2 6" id="KW-0285">Flavoprotein</keyword>